<organism evidence="3 4">
    <name type="scientific">Siccirubricoccus deserti</name>
    <dbReference type="NCBI Taxonomy" id="2013562"/>
    <lineage>
        <taxon>Bacteria</taxon>
        <taxon>Pseudomonadati</taxon>
        <taxon>Pseudomonadota</taxon>
        <taxon>Alphaproteobacteria</taxon>
        <taxon>Acetobacterales</taxon>
        <taxon>Roseomonadaceae</taxon>
        <taxon>Siccirubricoccus</taxon>
    </lineage>
</organism>
<keyword evidence="1" id="KW-0472">Membrane</keyword>
<evidence type="ECO:0000256" key="1">
    <source>
        <dbReference type="SAM" id="Phobius"/>
    </source>
</evidence>
<comment type="caution">
    <text evidence="3">The sequence shown here is derived from an EMBL/GenBank/DDBJ whole genome shotgun (WGS) entry which is preliminary data.</text>
</comment>
<dbReference type="InterPro" id="IPR046633">
    <property type="entry name" value="DUF6745"/>
</dbReference>
<gene>
    <name evidence="3" type="ORF">H7965_29640</name>
</gene>
<evidence type="ECO:0000259" key="2">
    <source>
        <dbReference type="Pfam" id="PF20530"/>
    </source>
</evidence>
<keyword evidence="1" id="KW-1133">Transmembrane helix</keyword>
<feature type="transmembrane region" description="Helical" evidence="1">
    <location>
        <begin position="30"/>
        <end position="55"/>
    </location>
</feature>
<evidence type="ECO:0000313" key="3">
    <source>
        <dbReference type="EMBL" id="MBC4019362.1"/>
    </source>
</evidence>
<keyword evidence="1" id="KW-0812">Transmembrane</keyword>
<reference evidence="3" key="1">
    <citation type="submission" date="2020-08" db="EMBL/GenBank/DDBJ databases">
        <authorList>
            <person name="Hu Y."/>
            <person name="Nguyen S.V."/>
            <person name="Li F."/>
            <person name="Fanning S."/>
        </authorList>
    </citation>
    <scope>NUCLEOTIDE SEQUENCE</scope>
    <source>
        <strain evidence="3">SYSU D8009</strain>
    </source>
</reference>
<dbReference type="AlphaFoldDB" id="A0A9X0UG09"/>
<protein>
    <recommendedName>
        <fullName evidence="2">DUF6745 domain-containing protein</fullName>
    </recommendedName>
</protein>
<feature type="domain" description="DUF6745" evidence="2">
    <location>
        <begin position="258"/>
        <end position="358"/>
    </location>
</feature>
<dbReference type="Pfam" id="PF20530">
    <property type="entry name" value="DUF6745"/>
    <property type="match status" value="1"/>
</dbReference>
<accession>A0A9X0UG09</accession>
<sequence length="363" mass="39423">MLRRVVRLLLAALLIGAAVADLSLLSGFGWRGTVLAAGATLGALASLQILGDLLAPVWWRLRLRRESDAYGPRLGWWAVLGGAAPARPVVLPRLAAALAEADALTPAGPQLVGTAWRGRGEPERLRLEAIEAELHRLGFWRGEYAPVLGRSGRSFEPGARVSALAMVDVEQDRVPRLLRAAVALDGMAEAVSVFHGVALVLPLRASHQLTPAPAPAPPQGRWRRSRRAPWWPALHWVDDALGLALALDLAPTDGLADRLLARRLRRLPEARRRTPAIQTMGTARFMAALRPRPMQEDAHGRLYLLGRSEDPSVFVAVHDRGLGPDGTPLEHWISVPPHVATAREAVACSFGMNEGEYRRICEA</sequence>
<name>A0A9X0UG09_9PROT</name>
<proteinExistence type="predicted"/>
<dbReference type="Proteomes" id="UP000600101">
    <property type="component" value="Unassembled WGS sequence"/>
</dbReference>
<dbReference type="EMBL" id="JACOMF010000189">
    <property type="protein sequence ID" value="MBC4019362.1"/>
    <property type="molecule type" value="Genomic_DNA"/>
</dbReference>
<dbReference type="RefSeq" id="WP_186774063.1">
    <property type="nucleotide sequence ID" value="NZ_JACOMF010000189.1"/>
</dbReference>
<evidence type="ECO:0000313" key="4">
    <source>
        <dbReference type="Proteomes" id="UP000600101"/>
    </source>
</evidence>
<keyword evidence="4" id="KW-1185">Reference proteome</keyword>